<proteinExistence type="predicted"/>
<keyword evidence="1" id="KW-1133">Transmembrane helix</keyword>
<dbReference type="InterPro" id="IPR007211">
    <property type="entry name" value="DUF378"/>
</dbReference>
<accession>A0A2T0WBS7</accession>
<comment type="caution">
    <text evidence="2">The sequence shown here is derived from an EMBL/GenBank/DDBJ whole genome shotgun (WGS) entry which is preliminary data.</text>
</comment>
<dbReference type="RefSeq" id="WP_106190062.1">
    <property type="nucleotide sequence ID" value="NZ_PVTO01000001.1"/>
</dbReference>
<protein>
    <recommendedName>
        <fullName evidence="4">DUF378 domain-containing protein</fullName>
    </recommendedName>
</protein>
<organism evidence="2 3">
    <name type="scientific">Alkalibacterium olivapovliticus</name>
    <dbReference type="NCBI Taxonomy" id="99907"/>
    <lineage>
        <taxon>Bacteria</taxon>
        <taxon>Bacillati</taxon>
        <taxon>Bacillota</taxon>
        <taxon>Bacilli</taxon>
        <taxon>Lactobacillales</taxon>
        <taxon>Carnobacteriaceae</taxon>
        <taxon>Alkalibacterium</taxon>
    </lineage>
</organism>
<dbReference type="PANTHER" id="PTHR37304:SF1">
    <property type="entry name" value="MEMBRANE PROTEIN"/>
    <property type="match status" value="1"/>
</dbReference>
<evidence type="ECO:0000256" key="1">
    <source>
        <dbReference type="SAM" id="Phobius"/>
    </source>
</evidence>
<dbReference type="Proteomes" id="UP000238205">
    <property type="component" value="Unassembled WGS sequence"/>
</dbReference>
<evidence type="ECO:0000313" key="3">
    <source>
        <dbReference type="Proteomes" id="UP000238205"/>
    </source>
</evidence>
<gene>
    <name evidence="2" type="ORF">CLV38_10191</name>
</gene>
<keyword evidence="1" id="KW-0812">Transmembrane</keyword>
<evidence type="ECO:0000313" key="2">
    <source>
        <dbReference type="EMBL" id="PRY84170.1"/>
    </source>
</evidence>
<feature type="transmembrane region" description="Helical" evidence="1">
    <location>
        <begin position="7"/>
        <end position="27"/>
    </location>
</feature>
<reference evidence="2 3" key="1">
    <citation type="submission" date="2018-03" db="EMBL/GenBank/DDBJ databases">
        <title>Genomic Encyclopedia of Archaeal and Bacterial Type Strains, Phase II (KMG-II): from individual species to whole genera.</title>
        <authorList>
            <person name="Goeker M."/>
        </authorList>
    </citation>
    <scope>NUCLEOTIDE SEQUENCE [LARGE SCALE GENOMIC DNA]</scope>
    <source>
        <strain evidence="2 3">DSM 13175</strain>
    </source>
</reference>
<sequence length="77" mass="8471">MKAVDRVALVLLIIGGVNWLLVGLFQFDLVAEIFGGQEALISRIIYVLVGIAALYCIKYFAYGPGGYNDDTTTNRRT</sequence>
<dbReference type="Pfam" id="PF04070">
    <property type="entry name" value="DUF378"/>
    <property type="match status" value="1"/>
</dbReference>
<dbReference type="EMBL" id="PVTO01000001">
    <property type="protein sequence ID" value="PRY84170.1"/>
    <property type="molecule type" value="Genomic_DNA"/>
</dbReference>
<name>A0A2T0WBS7_9LACT</name>
<dbReference type="PANTHER" id="PTHR37304">
    <property type="entry name" value="MEMBRANE PROTEIN-RELATED"/>
    <property type="match status" value="1"/>
</dbReference>
<evidence type="ECO:0008006" key="4">
    <source>
        <dbReference type="Google" id="ProtNLM"/>
    </source>
</evidence>
<dbReference type="AlphaFoldDB" id="A0A2T0WBS7"/>
<keyword evidence="1" id="KW-0472">Membrane</keyword>
<feature type="transmembrane region" description="Helical" evidence="1">
    <location>
        <begin position="39"/>
        <end position="57"/>
    </location>
</feature>
<dbReference type="OrthoDB" id="9812136at2"/>
<keyword evidence="3" id="KW-1185">Reference proteome</keyword>